<protein>
    <submittedName>
        <fullName evidence="1">Uncharacterized protein</fullName>
    </submittedName>
</protein>
<reference evidence="1" key="1">
    <citation type="submission" date="2016-01" db="EMBL/GenBank/DDBJ databases">
        <title>Reference transcriptome for the parasite Schistocephalus solidus: insights into the molecular evolution of parasitism.</title>
        <authorList>
            <person name="Hebert F.O."/>
            <person name="Grambauer S."/>
            <person name="Barber I."/>
            <person name="Landry C.R."/>
            <person name="Aubin-Horth N."/>
        </authorList>
    </citation>
    <scope>NUCLEOTIDE SEQUENCE</scope>
</reference>
<dbReference type="EMBL" id="GEEE01009515">
    <property type="protein sequence ID" value="JAP53710.1"/>
    <property type="molecule type" value="Transcribed_RNA"/>
</dbReference>
<sequence>MGSVTNWKSKISDVQKTVHNTRWTFSLKGYVAALEGLNAMVTSASNVFLQSSRARACRWYKTTADWVGIQRFVSSLYQPNYPGCTRYSIDGKLAPCLGRVIRLLWLQLRAAPTTVGTRQDL</sequence>
<name>A0A0X3PRB2_SCHSO</name>
<proteinExistence type="predicted"/>
<evidence type="ECO:0000313" key="1">
    <source>
        <dbReference type="EMBL" id="JAP53710.1"/>
    </source>
</evidence>
<gene>
    <name evidence="1" type="ORF">TR123462</name>
</gene>
<accession>A0A0X3PRB2</accession>
<organism evidence="1">
    <name type="scientific">Schistocephalus solidus</name>
    <name type="common">Tapeworm</name>
    <dbReference type="NCBI Taxonomy" id="70667"/>
    <lineage>
        <taxon>Eukaryota</taxon>
        <taxon>Metazoa</taxon>
        <taxon>Spiralia</taxon>
        <taxon>Lophotrochozoa</taxon>
        <taxon>Platyhelminthes</taxon>
        <taxon>Cestoda</taxon>
        <taxon>Eucestoda</taxon>
        <taxon>Diphyllobothriidea</taxon>
        <taxon>Diphyllobothriidae</taxon>
        <taxon>Schistocephalus</taxon>
    </lineage>
</organism>
<dbReference type="AlphaFoldDB" id="A0A0X3PRB2"/>